<dbReference type="GO" id="GO:0006465">
    <property type="term" value="P:signal peptide processing"/>
    <property type="evidence" value="ECO:0007669"/>
    <property type="project" value="InterPro"/>
</dbReference>
<dbReference type="AlphaFoldDB" id="A0A0F9QBX9"/>
<dbReference type="Gene3D" id="2.10.109.10">
    <property type="entry name" value="Umud Fragment, subunit A"/>
    <property type="match status" value="1"/>
</dbReference>
<dbReference type="PRINTS" id="PR00727">
    <property type="entry name" value="LEADERPTASE"/>
</dbReference>
<dbReference type="NCBIfam" id="TIGR02227">
    <property type="entry name" value="sigpep_I_bact"/>
    <property type="match status" value="1"/>
</dbReference>
<dbReference type="PROSITE" id="PS00761">
    <property type="entry name" value="SPASE_I_3"/>
    <property type="match status" value="1"/>
</dbReference>
<name>A0A0F9QBX9_9ZZZZ</name>
<feature type="transmembrane region" description="Helical" evidence="6">
    <location>
        <begin position="38"/>
        <end position="57"/>
    </location>
</feature>
<accession>A0A0F9QBX9</accession>
<gene>
    <name evidence="8" type="ORF">LCGC14_1033820</name>
</gene>
<evidence type="ECO:0000256" key="4">
    <source>
        <dbReference type="ARBA" id="ARBA00022801"/>
    </source>
</evidence>
<sequence>MAENQAKAVDTKIEPEVKTESKEEQSLSKKALSFLKELVILVAVAFVLAFVFKTFIFQPFRVEMSSMTPTILPNERVLVNKFLYRFSKPSNGDVVTLYSPEKSAPETGFNIMHLFSGGPRKILIKRIVATEGQTVLLKQSKMYVDGKEIKESYVKIKDFNGFGPQKVAKNHVFVMGDNRINSKDSRMFGSIKKSELLGKAFFVYWPPPSFKGL</sequence>
<dbReference type="Pfam" id="PF10502">
    <property type="entry name" value="Peptidase_S26"/>
    <property type="match status" value="1"/>
</dbReference>
<reference evidence="8" key="1">
    <citation type="journal article" date="2015" name="Nature">
        <title>Complex archaea that bridge the gap between prokaryotes and eukaryotes.</title>
        <authorList>
            <person name="Spang A."/>
            <person name="Saw J.H."/>
            <person name="Jorgensen S.L."/>
            <person name="Zaremba-Niedzwiedzka K."/>
            <person name="Martijn J."/>
            <person name="Lind A.E."/>
            <person name="van Eijk R."/>
            <person name="Schleper C."/>
            <person name="Guy L."/>
            <person name="Ettema T.J."/>
        </authorList>
    </citation>
    <scope>NUCLEOTIDE SEQUENCE</scope>
</reference>
<dbReference type="EC" id="3.4.21.89" evidence="3"/>
<dbReference type="SUPFAM" id="SSF51306">
    <property type="entry name" value="LexA/Signal peptidase"/>
    <property type="match status" value="1"/>
</dbReference>
<evidence type="ECO:0000259" key="7">
    <source>
        <dbReference type="Pfam" id="PF10502"/>
    </source>
</evidence>
<evidence type="ECO:0000313" key="8">
    <source>
        <dbReference type="EMBL" id="KKN10706.1"/>
    </source>
</evidence>
<dbReference type="GO" id="GO:0004252">
    <property type="term" value="F:serine-type endopeptidase activity"/>
    <property type="evidence" value="ECO:0007669"/>
    <property type="project" value="InterPro"/>
</dbReference>
<feature type="domain" description="Peptidase S26" evidence="7">
    <location>
        <begin position="36"/>
        <end position="205"/>
    </location>
</feature>
<dbReference type="GO" id="GO:0016020">
    <property type="term" value="C:membrane"/>
    <property type="evidence" value="ECO:0007669"/>
    <property type="project" value="InterPro"/>
</dbReference>
<evidence type="ECO:0000256" key="5">
    <source>
        <dbReference type="SAM" id="MobiDB-lite"/>
    </source>
</evidence>
<evidence type="ECO:0000256" key="1">
    <source>
        <dbReference type="ARBA" id="ARBA00000677"/>
    </source>
</evidence>
<comment type="catalytic activity">
    <reaction evidence="1">
        <text>Cleavage of hydrophobic, N-terminal signal or leader sequences from secreted and periplasmic proteins.</text>
        <dbReference type="EC" id="3.4.21.89"/>
    </reaction>
</comment>
<feature type="region of interest" description="Disordered" evidence="5">
    <location>
        <begin position="1"/>
        <end position="20"/>
    </location>
</feature>
<evidence type="ECO:0000256" key="6">
    <source>
        <dbReference type="SAM" id="Phobius"/>
    </source>
</evidence>
<evidence type="ECO:0000256" key="3">
    <source>
        <dbReference type="ARBA" id="ARBA00013208"/>
    </source>
</evidence>
<dbReference type="PANTHER" id="PTHR43390">
    <property type="entry name" value="SIGNAL PEPTIDASE I"/>
    <property type="match status" value="1"/>
</dbReference>
<dbReference type="GO" id="GO:0009003">
    <property type="term" value="F:signal peptidase activity"/>
    <property type="evidence" value="ECO:0007669"/>
    <property type="project" value="UniProtKB-EC"/>
</dbReference>
<dbReference type="InterPro" id="IPR036286">
    <property type="entry name" value="LexA/Signal_pep-like_sf"/>
</dbReference>
<organism evidence="8">
    <name type="scientific">marine sediment metagenome</name>
    <dbReference type="NCBI Taxonomy" id="412755"/>
    <lineage>
        <taxon>unclassified sequences</taxon>
        <taxon>metagenomes</taxon>
        <taxon>ecological metagenomes</taxon>
    </lineage>
</organism>
<protein>
    <recommendedName>
        <fullName evidence="3">signal peptidase I</fullName>
        <ecNumber evidence="3">3.4.21.89</ecNumber>
    </recommendedName>
</protein>
<dbReference type="InterPro" id="IPR000223">
    <property type="entry name" value="Pept_S26A_signal_pept_1"/>
</dbReference>
<comment type="similarity">
    <text evidence="2">Belongs to the peptidase S26 family.</text>
</comment>
<keyword evidence="6" id="KW-0472">Membrane</keyword>
<dbReference type="InterPro" id="IPR019533">
    <property type="entry name" value="Peptidase_S26"/>
</dbReference>
<comment type="caution">
    <text evidence="8">The sequence shown here is derived from an EMBL/GenBank/DDBJ whole genome shotgun (WGS) entry which is preliminary data.</text>
</comment>
<feature type="compositionally biased region" description="Basic and acidic residues" evidence="5">
    <location>
        <begin position="9"/>
        <end position="20"/>
    </location>
</feature>
<dbReference type="InterPro" id="IPR019758">
    <property type="entry name" value="Pept_S26A_signal_pept_1_CS"/>
</dbReference>
<keyword evidence="6" id="KW-0812">Transmembrane</keyword>
<evidence type="ECO:0000256" key="2">
    <source>
        <dbReference type="ARBA" id="ARBA00009370"/>
    </source>
</evidence>
<keyword evidence="4" id="KW-0378">Hydrolase</keyword>
<keyword evidence="6" id="KW-1133">Transmembrane helix</keyword>
<dbReference type="CDD" id="cd06530">
    <property type="entry name" value="S26_SPase_I"/>
    <property type="match status" value="1"/>
</dbReference>
<dbReference type="PANTHER" id="PTHR43390:SF1">
    <property type="entry name" value="CHLOROPLAST PROCESSING PEPTIDASE"/>
    <property type="match status" value="1"/>
</dbReference>
<proteinExistence type="inferred from homology"/>
<dbReference type="EMBL" id="LAZR01004215">
    <property type="protein sequence ID" value="KKN10706.1"/>
    <property type="molecule type" value="Genomic_DNA"/>
</dbReference>